<gene>
    <name evidence="2" type="ORF">SAMN04487834_10198</name>
</gene>
<dbReference type="STRING" id="322505.SAMN04487836_10856"/>
<sequence length="96" mass="10469">MSTLDVCVAILVVAGAFALVSLGILLLKAARTLQDVSIIAHNLDITVTKVNKTVDDINYKLDLLNAPVELVNRTFTKRRNLGSGLLGFVMNLFKKK</sequence>
<evidence type="ECO:0000256" key="1">
    <source>
        <dbReference type="SAM" id="Phobius"/>
    </source>
</evidence>
<keyword evidence="1" id="KW-0812">Transmembrane</keyword>
<proteinExistence type="predicted"/>
<dbReference type="RefSeq" id="WP_074731882.1">
    <property type="nucleotide sequence ID" value="NZ_CACWHD010000010.1"/>
</dbReference>
<feature type="transmembrane region" description="Helical" evidence="1">
    <location>
        <begin position="6"/>
        <end position="27"/>
    </location>
</feature>
<dbReference type="OrthoDB" id="1648209at2"/>
<protein>
    <recommendedName>
        <fullName evidence="4">DUF948 domain-containing protein</fullName>
    </recommendedName>
</protein>
<evidence type="ECO:0000313" key="3">
    <source>
        <dbReference type="Proteomes" id="UP000183028"/>
    </source>
</evidence>
<keyword evidence="1" id="KW-0472">Membrane</keyword>
<keyword evidence="3" id="KW-1185">Reference proteome</keyword>
<keyword evidence="1" id="KW-1133">Transmembrane helix</keyword>
<reference evidence="3" key="1">
    <citation type="submission" date="2016-10" db="EMBL/GenBank/DDBJ databases">
        <authorList>
            <person name="Varghese N."/>
            <person name="Submissions S."/>
        </authorList>
    </citation>
    <scope>NUCLEOTIDE SEQUENCE [LARGE SCALE GENOMIC DNA]</scope>
    <source>
        <strain evidence="3">DSM 20406</strain>
    </source>
</reference>
<evidence type="ECO:0008006" key="4">
    <source>
        <dbReference type="Google" id="ProtNLM"/>
    </source>
</evidence>
<dbReference type="AlphaFoldDB" id="A0A1H6T6S9"/>
<dbReference type="Proteomes" id="UP000183028">
    <property type="component" value="Unassembled WGS sequence"/>
</dbReference>
<name>A0A1H6T6S9_9FIRM</name>
<accession>A0A1H6T6S9</accession>
<dbReference type="eggNOG" id="ENOG50334GD">
    <property type="taxonomic scope" value="Bacteria"/>
</dbReference>
<dbReference type="EMBL" id="FNYK01000019">
    <property type="protein sequence ID" value="SEI71990.1"/>
    <property type="molecule type" value="Genomic_DNA"/>
</dbReference>
<evidence type="ECO:0000313" key="2">
    <source>
        <dbReference type="EMBL" id="SEI71990.1"/>
    </source>
</evidence>
<organism evidence="2 3">
    <name type="scientific">Sharpea azabuensis</name>
    <dbReference type="NCBI Taxonomy" id="322505"/>
    <lineage>
        <taxon>Bacteria</taxon>
        <taxon>Bacillati</taxon>
        <taxon>Bacillota</taxon>
        <taxon>Erysipelotrichia</taxon>
        <taxon>Erysipelotrichales</taxon>
        <taxon>Coprobacillaceae</taxon>
        <taxon>Sharpea</taxon>
    </lineage>
</organism>